<feature type="transmembrane region" description="Helical" evidence="2">
    <location>
        <begin position="136"/>
        <end position="162"/>
    </location>
</feature>
<feature type="transmembrane region" description="Helical" evidence="2">
    <location>
        <begin position="58"/>
        <end position="86"/>
    </location>
</feature>
<dbReference type="AlphaFoldDB" id="A0A0K3CQT5"/>
<evidence type="ECO:0000313" key="4">
    <source>
        <dbReference type="Proteomes" id="UP000199069"/>
    </source>
</evidence>
<keyword evidence="2" id="KW-0812">Transmembrane</keyword>
<feature type="transmembrane region" description="Helical" evidence="2">
    <location>
        <begin position="106"/>
        <end position="124"/>
    </location>
</feature>
<feature type="region of interest" description="Disordered" evidence="1">
    <location>
        <begin position="366"/>
        <end position="421"/>
    </location>
</feature>
<keyword evidence="4" id="KW-1185">Reference proteome</keyword>
<accession>A0A0K3CQT5</accession>
<feature type="compositionally biased region" description="Basic and acidic residues" evidence="1">
    <location>
        <begin position="328"/>
        <end position="339"/>
    </location>
</feature>
<organism evidence="3 4">
    <name type="scientific">Rhodotorula toruloides</name>
    <name type="common">Yeast</name>
    <name type="synonym">Rhodosporidium toruloides</name>
    <dbReference type="NCBI Taxonomy" id="5286"/>
    <lineage>
        <taxon>Eukaryota</taxon>
        <taxon>Fungi</taxon>
        <taxon>Dikarya</taxon>
        <taxon>Basidiomycota</taxon>
        <taxon>Pucciniomycotina</taxon>
        <taxon>Microbotryomycetes</taxon>
        <taxon>Sporidiobolales</taxon>
        <taxon>Sporidiobolaceae</taxon>
        <taxon>Rhodotorula</taxon>
    </lineage>
</organism>
<proteinExistence type="predicted"/>
<protein>
    <submittedName>
        <fullName evidence="3">Uncharacterized protein</fullName>
    </submittedName>
</protein>
<dbReference type="Proteomes" id="UP000199069">
    <property type="component" value="Unassembled WGS sequence"/>
</dbReference>
<feature type="transmembrane region" description="Helical" evidence="2">
    <location>
        <begin position="250"/>
        <end position="268"/>
    </location>
</feature>
<feature type="region of interest" description="Disordered" evidence="1">
    <location>
        <begin position="317"/>
        <end position="341"/>
    </location>
</feature>
<reference evidence="3 4" key="1">
    <citation type="submission" date="2015-07" db="EMBL/GenBank/DDBJ databases">
        <authorList>
            <person name="Cajimat M.N.B."/>
            <person name="Milazzo M.L."/>
            <person name="Fulhorst C.F."/>
        </authorList>
    </citation>
    <scope>NUCLEOTIDE SEQUENCE [LARGE SCALE GENOMIC DNA]</scope>
    <source>
        <strain evidence="3">Single colony</strain>
    </source>
</reference>
<evidence type="ECO:0000313" key="3">
    <source>
        <dbReference type="EMBL" id="CTR11348.1"/>
    </source>
</evidence>
<evidence type="ECO:0000256" key="2">
    <source>
        <dbReference type="SAM" id="Phobius"/>
    </source>
</evidence>
<sequence length="421" mass="46135">MADAAVPAAQLAALRHVALVRTHAAVLVLLFQGIFYGIFVGLAWEYYRRFRRRDGERLFLQVFVAILLVVSTAFLALCAAVAYQYISQLVTNGGMLEFRPTLAETVQPFLLTLFSVVAEVYWVYRAVQVAQNWFSRILAAGLWFLSLAAFSGHCSIVVRMRMGETFSTRRMLDYLLALFLADSLFCAGVLVYELVYKRRNELAKSSLVQQFTALALKTSLVIVIFVLIGAIAITHAFVYGSLVSGQVSLAMGNLFSFASCCCVAISLLQRSSLRNQYSQGTSRHAASNFGAPASYAYPPMSANRPVSTSFGRIDFGKEGESKLSNGSEAEKRSAEKEGGRLAAVRDSAGAVTQHVWLPRRVATMDDMEQQQAERQLKPSRPWDLVRSKSSGSLRRGGAGTTSGVTVNVEVERSVENGEEGG</sequence>
<keyword evidence="2" id="KW-0472">Membrane</keyword>
<gene>
    <name evidence="3" type="primary">FGENESH: predicted gene_17.67</name>
    <name evidence="3" type="ORF">BN2166_0072090</name>
</gene>
<feature type="transmembrane region" description="Helical" evidence="2">
    <location>
        <begin position="216"/>
        <end position="238"/>
    </location>
</feature>
<evidence type="ECO:0000256" key="1">
    <source>
        <dbReference type="SAM" id="MobiDB-lite"/>
    </source>
</evidence>
<name>A0A0K3CQT5_RHOTO</name>
<feature type="transmembrane region" description="Helical" evidence="2">
    <location>
        <begin position="174"/>
        <end position="195"/>
    </location>
</feature>
<dbReference type="EMBL" id="CWKI01000017">
    <property type="protein sequence ID" value="CTR11348.1"/>
    <property type="molecule type" value="Genomic_DNA"/>
</dbReference>
<feature type="transmembrane region" description="Helical" evidence="2">
    <location>
        <begin position="24"/>
        <end position="46"/>
    </location>
</feature>
<keyword evidence="2" id="KW-1133">Transmembrane helix</keyword>